<dbReference type="AlphaFoldDB" id="L9WM13"/>
<feature type="transmembrane region" description="Helical" evidence="1">
    <location>
        <begin position="42"/>
        <end position="64"/>
    </location>
</feature>
<name>L9WM13_9EURY</name>
<keyword evidence="1" id="KW-0472">Membrane</keyword>
<feature type="transmembrane region" description="Helical" evidence="1">
    <location>
        <begin position="6"/>
        <end position="22"/>
    </location>
</feature>
<dbReference type="RefSeq" id="WP_008427479.1">
    <property type="nucleotide sequence ID" value="NZ_AOIA01000167.1"/>
</dbReference>
<reference evidence="2 3" key="1">
    <citation type="journal article" date="2014" name="PLoS Genet.">
        <title>Phylogenetically driven sequencing of extremely halophilic archaea reveals strategies for static and dynamic osmo-response.</title>
        <authorList>
            <person name="Becker E.A."/>
            <person name="Seitzer P.M."/>
            <person name="Tritt A."/>
            <person name="Larsen D."/>
            <person name="Krusor M."/>
            <person name="Yao A.I."/>
            <person name="Wu D."/>
            <person name="Madern D."/>
            <person name="Eisen J.A."/>
            <person name="Darling A.E."/>
            <person name="Facciotti M.T."/>
        </authorList>
    </citation>
    <scope>NUCLEOTIDE SEQUENCE [LARGE SCALE GENOMIC DNA]</scope>
    <source>
        <strain evidence="2 3">DSM 18795</strain>
    </source>
</reference>
<comment type="caution">
    <text evidence="2">The sequence shown here is derived from an EMBL/GenBank/DDBJ whole genome shotgun (WGS) entry which is preliminary data.</text>
</comment>
<dbReference type="EMBL" id="AOIA01000167">
    <property type="protein sequence ID" value="ELY50500.1"/>
    <property type="molecule type" value="Genomic_DNA"/>
</dbReference>
<dbReference type="STRING" id="1227498.C492_22032"/>
<evidence type="ECO:0000256" key="1">
    <source>
        <dbReference type="SAM" id="Phobius"/>
    </source>
</evidence>
<gene>
    <name evidence="2" type="ORF">C492_22032</name>
</gene>
<proteinExistence type="predicted"/>
<accession>L9WM13</accession>
<dbReference type="Proteomes" id="UP000011531">
    <property type="component" value="Unassembled WGS sequence"/>
</dbReference>
<organism evidence="2 3">
    <name type="scientific">Natronococcus jeotgali DSM 18795</name>
    <dbReference type="NCBI Taxonomy" id="1227498"/>
    <lineage>
        <taxon>Archaea</taxon>
        <taxon>Methanobacteriati</taxon>
        <taxon>Methanobacteriota</taxon>
        <taxon>Stenosarchaea group</taxon>
        <taxon>Halobacteria</taxon>
        <taxon>Halobacteriales</taxon>
        <taxon>Natrialbaceae</taxon>
        <taxon>Natronococcus</taxon>
    </lineage>
</organism>
<protein>
    <submittedName>
        <fullName evidence="2">Beta-ketoadipyl CoA thiolase</fullName>
    </submittedName>
</protein>
<keyword evidence="3" id="KW-1185">Reference proteome</keyword>
<evidence type="ECO:0000313" key="2">
    <source>
        <dbReference type="EMBL" id="ELY50500.1"/>
    </source>
</evidence>
<keyword evidence="1" id="KW-0812">Transmembrane</keyword>
<sequence>MTTELIVFGMLSIALGGGLLYVGRHLYPRLDLSRDDLSTVRLLTAIIAGVLLLMGVGLVAVGLAT</sequence>
<keyword evidence="1" id="KW-1133">Transmembrane helix</keyword>
<evidence type="ECO:0000313" key="3">
    <source>
        <dbReference type="Proteomes" id="UP000011531"/>
    </source>
</evidence>
<dbReference type="OrthoDB" id="205751at2157"/>